<proteinExistence type="predicted"/>
<evidence type="ECO:0000313" key="2">
    <source>
        <dbReference type="Proteomes" id="UP001612741"/>
    </source>
</evidence>
<keyword evidence="1" id="KW-0808">Transferase</keyword>
<sequence>MLNVIGAGLPRTGTSSMKAALERLGFGPCYHMYEILTHPGHVDRWQPVATGGPMDWEGVFEGYRSTQDWPASHFYRELAELYPEAKVVLTVRDPVRWHASMQTLIDGPRSLAARDAPPAAAQVLGQLRRMMPVMDTIRRAAMGPDFPMTADMPPLEVSMEFFALHTETVKRTIPADRLLVFDVREGWEPLCAFLGVAVPDEPFPHLNDRETIKHMVAKLVEEGVVSSPFDRR</sequence>
<comment type="caution">
    <text evidence="1">The sequence shown here is derived from an EMBL/GenBank/DDBJ whole genome shotgun (WGS) entry which is preliminary data.</text>
</comment>
<dbReference type="Gene3D" id="3.40.50.300">
    <property type="entry name" value="P-loop containing nucleotide triphosphate hydrolases"/>
    <property type="match status" value="1"/>
</dbReference>
<dbReference type="InterPro" id="IPR040632">
    <property type="entry name" value="Sulfotransfer_4"/>
</dbReference>
<name>A0ABW7Z8Q5_9ACTN</name>
<dbReference type="InterPro" id="IPR027417">
    <property type="entry name" value="P-loop_NTPase"/>
</dbReference>
<dbReference type="EC" id="2.8.2.-" evidence="1"/>
<accession>A0ABW7Z8Q5</accession>
<keyword evidence="2" id="KW-1185">Reference proteome</keyword>
<evidence type="ECO:0000313" key="1">
    <source>
        <dbReference type="EMBL" id="MFI6504317.1"/>
    </source>
</evidence>
<gene>
    <name evidence="1" type="ORF">ACIBG2_43525</name>
</gene>
<dbReference type="PANTHER" id="PTHR36978">
    <property type="entry name" value="P-LOOP CONTAINING NUCLEOTIDE TRIPHOSPHATE HYDROLASE"/>
    <property type="match status" value="1"/>
</dbReference>
<dbReference type="Pfam" id="PF17784">
    <property type="entry name" value="Sulfotransfer_4"/>
    <property type="match status" value="1"/>
</dbReference>
<dbReference type="RefSeq" id="WP_397090068.1">
    <property type="nucleotide sequence ID" value="NZ_JBITGY010000014.1"/>
</dbReference>
<protein>
    <submittedName>
        <fullName evidence="1">Sulfotransferase family protein</fullName>
        <ecNumber evidence="1">2.8.2.-</ecNumber>
    </submittedName>
</protein>
<organism evidence="1 2">
    <name type="scientific">Nonomuraea typhae</name>
    <dbReference type="NCBI Taxonomy" id="2603600"/>
    <lineage>
        <taxon>Bacteria</taxon>
        <taxon>Bacillati</taxon>
        <taxon>Actinomycetota</taxon>
        <taxon>Actinomycetes</taxon>
        <taxon>Streptosporangiales</taxon>
        <taxon>Streptosporangiaceae</taxon>
        <taxon>Nonomuraea</taxon>
    </lineage>
</organism>
<dbReference type="Proteomes" id="UP001612741">
    <property type="component" value="Unassembled WGS sequence"/>
</dbReference>
<reference evidence="1 2" key="1">
    <citation type="submission" date="2024-10" db="EMBL/GenBank/DDBJ databases">
        <title>The Natural Products Discovery Center: Release of the First 8490 Sequenced Strains for Exploring Actinobacteria Biosynthetic Diversity.</title>
        <authorList>
            <person name="Kalkreuter E."/>
            <person name="Kautsar S.A."/>
            <person name="Yang D."/>
            <person name="Bader C.D."/>
            <person name="Teijaro C.N."/>
            <person name="Fluegel L."/>
            <person name="Davis C.M."/>
            <person name="Simpson J.R."/>
            <person name="Lauterbach L."/>
            <person name="Steele A.D."/>
            <person name="Gui C."/>
            <person name="Meng S."/>
            <person name="Li G."/>
            <person name="Viehrig K."/>
            <person name="Ye F."/>
            <person name="Su P."/>
            <person name="Kiefer A.F."/>
            <person name="Nichols A."/>
            <person name="Cepeda A.J."/>
            <person name="Yan W."/>
            <person name="Fan B."/>
            <person name="Jiang Y."/>
            <person name="Adhikari A."/>
            <person name="Zheng C.-J."/>
            <person name="Schuster L."/>
            <person name="Cowan T.M."/>
            <person name="Smanski M.J."/>
            <person name="Chevrette M.G."/>
            <person name="De Carvalho L.P.S."/>
            <person name="Shen B."/>
        </authorList>
    </citation>
    <scope>NUCLEOTIDE SEQUENCE [LARGE SCALE GENOMIC DNA]</scope>
    <source>
        <strain evidence="1 2">NPDC050545</strain>
    </source>
</reference>
<dbReference type="GO" id="GO:0016740">
    <property type="term" value="F:transferase activity"/>
    <property type="evidence" value="ECO:0007669"/>
    <property type="project" value="UniProtKB-KW"/>
</dbReference>
<dbReference type="PANTHER" id="PTHR36978:SF4">
    <property type="entry name" value="P-LOOP CONTAINING NUCLEOSIDE TRIPHOSPHATE HYDROLASE PROTEIN"/>
    <property type="match status" value="1"/>
</dbReference>
<dbReference type="EMBL" id="JBITGY010000014">
    <property type="protein sequence ID" value="MFI6504317.1"/>
    <property type="molecule type" value="Genomic_DNA"/>
</dbReference>
<dbReference type="SUPFAM" id="SSF52540">
    <property type="entry name" value="P-loop containing nucleoside triphosphate hydrolases"/>
    <property type="match status" value="1"/>
</dbReference>